<dbReference type="Proteomes" id="UP000494256">
    <property type="component" value="Unassembled WGS sequence"/>
</dbReference>
<dbReference type="GO" id="GO:0000064">
    <property type="term" value="F:L-ornithine transmembrane transporter activity"/>
    <property type="evidence" value="ECO:0007669"/>
    <property type="project" value="TreeGrafter"/>
</dbReference>
<dbReference type="InterPro" id="IPR002293">
    <property type="entry name" value="AA/rel_permease1"/>
</dbReference>
<proteinExistence type="predicted"/>
<feature type="region of interest" description="Disordered" evidence="5">
    <location>
        <begin position="774"/>
        <end position="806"/>
    </location>
</feature>
<feature type="region of interest" description="Disordered" evidence="5">
    <location>
        <begin position="827"/>
        <end position="859"/>
    </location>
</feature>
<feature type="transmembrane region" description="Helical" evidence="6">
    <location>
        <begin position="131"/>
        <end position="149"/>
    </location>
</feature>
<feature type="transmembrane region" description="Helical" evidence="6">
    <location>
        <begin position="432"/>
        <end position="453"/>
    </location>
</feature>
<feature type="transmembrane region" description="Helical" evidence="6">
    <location>
        <begin position="1042"/>
        <end position="1063"/>
    </location>
</feature>
<feature type="region of interest" description="Disordered" evidence="5">
    <location>
        <begin position="934"/>
        <end position="969"/>
    </location>
</feature>
<evidence type="ECO:0000259" key="7">
    <source>
        <dbReference type="Pfam" id="PF13906"/>
    </source>
</evidence>
<dbReference type="AlphaFoldDB" id="A0A8S0ZSN0"/>
<organism evidence="8 9">
    <name type="scientific">Arctia plantaginis</name>
    <name type="common">Wood tiger moth</name>
    <name type="synonym">Phalaena plantaginis</name>
    <dbReference type="NCBI Taxonomy" id="874455"/>
    <lineage>
        <taxon>Eukaryota</taxon>
        <taxon>Metazoa</taxon>
        <taxon>Ecdysozoa</taxon>
        <taxon>Arthropoda</taxon>
        <taxon>Hexapoda</taxon>
        <taxon>Insecta</taxon>
        <taxon>Pterygota</taxon>
        <taxon>Neoptera</taxon>
        <taxon>Endopterygota</taxon>
        <taxon>Lepidoptera</taxon>
        <taxon>Glossata</taxon>
        <taxon>Ditrysia</taxon>
        <taxon>Noctuoidea</taxon>
        <taxon>Erebidae</taxon>
        <taxon>Arctiinae</taxon>
        <taxon>Arctia</taxon>
    </lineage>
</organism>
<evidence type="ECO:0000256" key="3">
    <source>
        <dbReference type="ARBA" id="ARBA00022989"/>
    </source>
</evidence>
<dbReference type="Pfam" id="PF13906">
    <property type="entry name" value="AA_permease_C"/>
    <property type="match status" value="1"/>
</dbReference>
<comment type="caution">
    <text evidence="8">The sequence shown here is derived from an EMBL/GenBank/DDBJ whole genome shotgun (WGS) entry which is preliminary data.</text>
</comment>
<accession>A0A8S0ZSN0</accession>
<dbReference type="PANTHER" id="PTHR43243:SF103">
    <property type="entry name" value="LOW AFFINITY CATIONIC AMINO ACID TRANSPORTER 2-LIKE PROTEIN"/>
    <property type="match status" value="1"/>
</dbReference>
<feature type="transmembrane region" description="Helical" evidence="6">
    <location>
        <begin position="196"/>
        <end position="216"/>
    </location>
</feature>
<dbReference type="FunFam" id="1.20.1740.10:FF:000010">
    <property type="entry name" value="probable cationic amino acid transporter"/>
    <property type="match status" value="1"/>
</dbReference>
<feature type="transmembrane region" description="Helical" evidence="6">
    <location>
        <begin position="99"/>
        <end position="119"/>
    </location>
</feature>
<feature type="region of interest" description="Disordered" evidence="5">
    <location>
        <begin position="616"/>
        <end position="645"/>
    </location>
</feature>
<feature type="domain" description="Cationic amino acid transporter C-terminal" evidence="7">
    <location>
        <begin position="1042"/>
        <end position="1080"/>
    </location>
</feature>
<name>A0A8S0ZSN0_ARCPL</name>
<evidence type="ECO:0000313" key="8">
    <source>
        <dbReference type="EMBL" id="CAB3236516.1"/>
    </source>
</evidence>
<feature type="transmembrane region" description="Helical" evidence="6">
    <location>
        <begin position="1004"/>
        <end position="1030"/>
    </location>
</feature>
<evidence type="ECO:0000256" key="5">
    <source>
        <dbReference type="SAM" id="MobiDB-lite"/>
    </source>
</evidence>
<gene>
    <name evidence="8" type="ORF">APLA_LOCUS7402</name>
</gene>
<comment type="subcellular location">
    <subcellularLocation>
        <location evidence="1">Membrane</location>
        <topology evidence="1">Multi-pass membrane protein</topology>
    </subcellularLocation>
</comment>
<feature type="transmembrane region" description="Helical" evidence="6">
    <location>
        <begin position="62"/>
        <end position="87"/>
    </location>
</feature>
<feature type="transmembrane region" description="Helical" evidence="6">
    <location>
        <begin position="311"/>
        <end position="338"/>
    </location>
</feature>
<dbReference type="Pfam" id="PF13520">
    <property type="entry name" value="AA_permease_2"/>
    <property type="match status" value="1"/>
</dbReference>
<feature type="transmembrane region" description="Helical" evidence="6">
    <location>
        <begin position="407"/>
        <end position="426"/>
    </location>
</feature>
<evidence type="ECO:0000256" key="2">
    <source>
        <dbReference type="ARBA" id="ARBA00022692"/>
    </source>
</evidence>
<dbReference type="GO" id="GO:0097638">
    <property type="term" value="P:L-arginine import across plasma membrane"/>
    <property type="evidence" value="ECO:0007669"/>
    <property type="project" value="TreeGrafter"/>
</dbReference>
<feature type="region of interest" description="Disordered" evidence="5">
    <location>
        <begin position="880"/>
        <end position="912"/>
    </location>
</feature>
<dbReference type="EMBL" id="CADEBD010000302">
    <property type="protein sequence ID" value="CAB3236516.1"/>
    <property type="molecule type" value="Genomic_DNA"/>
</dbReference>
<dbReference type="GO" id="GO:0015189">
    <property type="term" value="F:L-lysine transmembrane transporter activity"/>
    <property type="evidence" value="ECO:0007669"/>
    <property type="project" value="TreeGrafter"/>
</dbReference>
<dbReference type="GO" id="GO:0005886">
    <property type="term" value="C:plasma membrane"/>
    <property type="evidence" value="ECO:0007669"/>
    <property type="project" value="TreeGrafter"/>
</dbReference>
<sequence length="1083" mass="115293">MDFGGDNSRENHQNVRSYGTQDYTVRKAYEDGGLKAGASRLARIAYSVLSRRKAAEEGAARLARVLSALDLTALGVGSTLGVGVYVLAGDVAKNLAGPAVILSFLLAAVASVFAGLCYAEFGARVPKAGSAYVYSYVCVGEFIAFIIGWNLILEYIIGAASVVKALSEYLDALLNKAISTHLESVMPMESPHLARYPDVFAFTVIMAFSVGLAFGVKESTKFNNFCTGVNLCVVLFVIISGSFKADPKNWRIPAEEVPKSEHKDFGSGGFAPHGIAGIIKGAAVCFYGFIGFDCVATAGEEARRPQKSIPFAVVASLLVVFLAYFGVSCVLTLVLPYYMQDEKAPFPHIYDYLGWQWAKYAVSVGAICALCSSLLGAVFPLPRIIYAMSSDGLLFRFLGQVSEKYQTPLAGTIIAGLFTGTLAMIFRLEQLIHMMSIGTLLAYSMVASCVLLLRYEYGQAPHRAQEALRVSLGGAARQLLNAEGHAAPTRLSAATVAVLVTFYGNYTPTPHSHSELHRSPPASAPPPWPCSSPSTRTASVPTRLSAATVAVLVTFYGNCTPTPHSHSELHRSPPASAPPPWPCSSPSTRTASVPTRLSAATVAVLVTFYGNCTPTPHSHSELHRSPPASAPPPWPCSSPSTRTASVPTRLSAATVAVLVTFYGNCTPTPHSHSELHRSPPASAPPPWPCSSPSTRTASVPTRLSAATVAVLVTFYGNCTPTPHSHSELHRSPPASAPPPWPCSSPSTRTASVPTRLSAATVAVLVTFYGNYTPTPHSHSELHRSPPASAPPPWPCSSPSTRTASVPTRLSAATVAVLVTFYGNYTPTPHSHSELHRSPPASAPPPWPCSSPSTRTASVPTRLSAATVAVLVTFYGNYTPTPHSHSELHRSPPASAPPPWPCSSPSTRTASVPTRLSAATVAVLVTFYGNYTPTPHSHSELHRSPPASAPPPWPCSSPSTVTTTPTPHSHTELHRSLKQCFVNIGSGEGVWCFVMMSAVNQYGDAILAGHVGAVAMFSVGTVLVILTLYFISRQPVSDKKLAFSVPLVPWLPGLSILINIYLMLNLDYMTWARFGVWIAAGKWM</sequence>
<feature type="transmembrane region" description="Helical" evidence="6">
    <location>
        <begin position="222"/>
        <end position="243"/>
    </location>
</feature>
<feature type="region of interest" description="Disordered" evidence="5">
    <location>
        <begin position="669"/>
        <end position="697"/>
    </location>
</feature>
<dbReference type="OrthoDB" id="420032at2759"/>
<evidence type="ECO:0000313" key="9">
    <source>
        <dbReference type="Proteomes" id="UP000494256"/>
    </source>
</evidence>
<dbReference type="PANTHER" id="PTHR43243">
    <property type="entry name" value="INNER MEMBRANE TRANSPORTER YGJI-RELATED"/>
    <property type="match status" value="1"/>
</dbReference>
<evidence type="ECO:0000256" key="4">
    <source>
        <dbReference type="ARBA" id="ARBA00023136"/>
    </source>
</evidence>
<feature type="compositionally biased region" description="Low complexity" evidence="5">
    <location>
        <begin position="955"/>
        <end position="967"/>
    </location>
</feature>
<protein>
    <recommendedName>
        <fullName evidence="7">Cationic amino acid transporter C-terminal domain-containing protein</fullName>
    </recommendedName>
</protein>
<evidence type="ECO:0000256" key="1">
    <source>
        <dbReference type="ARBA" id="ARBA00004141"/>
    </source>
</evidence>
<dbReference type="InterPro" id="IPR029485">
    <property type="entry name" value="CAT_C"/>
</dbReference>
<feature type="transmembrane region" description="Helical" evidence="6">
    <location>
        <begin position="358"/>
        <end position="386"/>
    </location>
</feature>
<keyword evidence="4 6" id="KW-0472">Membrane</keyword>
<dbReference type="GO" id="GO:0061459">
    <property type="term" value="F:L-arginine transmembrane transporter activity"/>
    <property type="evidence" value="ECO:0007669"/>
    <property type="project" value="TreeGrafter"/>
</dbReference>
<feature type="region of interest" description="Disordered" evidence="5">
    <location>
        <begin position="510"/>
        <end position="539"/>
    </location>
</feature>
<keyword evidence="2 6" id="KW-0812">Transmembrane</keyword>
<evidence type="ECO:0000256" key="6">
    <source>
        <dbReference type="SAM" id="Phobius"/>
    </source>
</evidence>
<reference evidence="8 9" key="1">
    <citation type="submission" date="2020-04" db="EMBL/GenBank/DDBJ databases">
        <authorList>
            <person name="Wallbank WR R."/>
            <person name="Pardo Diaz C."/>
            <person name="Kozak K."/>
            <person name="Martin S."/>
            <person name="Jiggins C."/>
            <person name="Moest M."/>
            <person name="Warren A I."/>
            <person name="Byers J.R.P. K."/>
            <person name="Montejo-Kovacevich G."/>
            <person name="Yen C E."/>
        </authorList>
    </citation>
    <scope>NUCLEOTIDE SEQUENCE [LARGE SCALE GENOMIC DNA]</scope>
</reference>
<feature type="region of interest" description="Disordered" evidence="5">
    <location>
        <begin position="722"/>
        <end position="753"/>
    </location>
</feature>
<keyword evidence="3 6" id="KW-1133">Transmembrane helix</keyword>
<feature type="region of interest" description="Disordered" evidence="5">
    <location>
        <begin position="563"/>
        <end position="591"/>
    </location>
</feature>
<dbReference type="Gene3D" id="1.20.1740.10">
    <property type="entry name" value="Amino acid/polyamine transporter I"/>
    <property type="match status" value="1"/>
</dbReference>